<sequence>MTFVLSKLIKSAIATSAAGLIVSANMMAPSQALSLVAPPGWQVSGEGTDVKAYYCQNNSCAGLELICTGYGVPAIMRATGLARSVHLPGGTELTIEVDNVPYSFATTMGFVEGNGIVPQFQLKGSEPIVEALSSGHEARLTMNEREAFISLEGSRKALQTFGRECGWDGFQSFPSVHEQRAANLAQAASLPNGSRLSPYQYGTPTEQVLQCADYPPLNGQVVRLNQQFANSGDVMIQFPDFEDGSRSFSPPLMSSMTPFGDTFTDREALQGGYVSDWEIVINELGDGSTVWDMMVPDYGSISCQTRRL</sequence>
<dbReference type="EMBL" id="ABIA03000004">
    <property type="protein sequence ID" value="EDQ33082.2"/>
    <property type="molecule type" value="Genomic_DNA"/>
</dbReference>
<dbReference type="AlphaFoldDB" id="A9D7I0"/>
<evidence type="ECO:0000313" key="2">
    <source>
        <dbReference type="EMBL" id="EDQ33082.2"/>
    </source>
</evidence>
<keyword evidence="1" id="KW-0732">Signal</keyword>
<accession>A9D7I0</accession>
<evidence type="ECO:0008006" key="4">
    <source>
        <dbReference type="Google" id="ProtNLM"/>
    </source>
</evidence>
<reference evidence="2 3" key="1">
    <citation type="submission" date="2007-10" db="EMBL/GenBank/DDBJ databases">
        <authorList>
            <person name="Wagner-Dobler I."/>
            <person name="Ferriera S."/>
            <person name="Johnson J."/>
            <person name="Kravitz S."/>
            <person name="Beeson K."/>
            <person name="Sutton G."/>
            <person name="Rogers Y.-H."/>
            <person name="Friedman R."/>
            <person name="Frazier M."/>
            <person name="Venter J.C."/>
        </authorList>
    </citation>
    <scope>NUCLEOTIDE SEQUENCE [LARGE SCALE GENOMIC DNA]</scope>
    <source>
        <strain evidence="2 3">DFL-43</strain>
    </source>
</reference>
<comment type="caution">
    <text evidence="2">The sequence shown here is derived from an EMBL/GenBank/DDBJ whole genome shotgun (WGS) entry which is preliminary data.</text>
</comment>
<keyword evidence="3" id="KW-1185">Reference proteome</keyword>
<evidence type="ECO:0000313" key="3">
    <source>
        <dbReference type="Proteomes" id="UP000004291"/>
    </source>
</evidence>
<dbReference type="HOGENOM" id="CLU_902475_0_0_5"/>
<gene>
    <name evidence="2" type="ORF">HPDFL43_16441</name>
</gene>
<reference evidence="2 3" key="2">
    <citation type="submission" date="2012-06" db="EMBL/GenBank/DDBJ databases">
        <authorList>
            <person name="Fiebig A."/>
        </authorList>
    </citation>
    <scope>NUCLEOTIDE SEQUENCE [LARGE SCALE GENOMIC DNA]</scope>
    <source>
        <strain evidence="2 3">DFL-43</strain>
    </source>
</reference>
<evidence type="ECO:0000256" key="1">
    <source>
        <dbReference type="SAM" id="SignalP"/>
    </source>
</evidence>
<organism evidence="2 3">
    <name type="scientific">Hoeflea phototrophica (strain DSM 17068 / NCIMB 14078 / DFL-43)</name>
    <dbReference type="NCBI Taxonomy" id="411684"/>
    <lineage>
        <taxon>Bacteria</taxon>
        <taxon>Pseudomonadati</taxon>
        <taxon>Pseudomonadota</taxon>
        <taxon>Alphaproteobacteria</taxon>
        <taxon>Hyphomicrobiales</taxon>
        <taxon>Rhizobiaceae</taxon>
        <taxon>Hoeflea</taxon>
    </lineage>
</organism>
<dbReference type="RefSeq" id="WP_156970339.1">
    <property type="nucleotide sequence ID" value="NZ_CM002917.1"/>
</dbReference>
<feature type="signal peptide" evidence="1">
    <location>
        <begin position="1"/>
        <end position="32"/>
    </location>
</feature>
<feature type="chain" id="PRO_5002736350" description="Invasion protein B, involved in pathogenesis" evidence="1">
    <location>
        <begin position="33"/>
        <end position="308"/>
    </location>
</feature>
<dbReference type="Proteomes" id="UP000004291">
    <property type="component" value="Chromosome"/>
</dbReference>
<proteinExistence type="predicted"/>
<protein>
    <recommendedName>
        <fullName evidence="4">Invasion protein B, involved in pathogenesis</fullName>
    </recommendedName>
</protein>
<name>A9D7I0_HOEPD</name>